<name>A0A0G0RB59_9BACT</name>
<evidence type="ECO:0000256" key="3">
    <source>
        <dbReference type="ARBA" id="ARBA00022679"/>
    </source>
</evidence>
<dbReference type="AlphaFoldDB" id="A0A0G0RB59"/>
<comment type="caution">
    <text evidence="5">The sequence shown here is derived from an EMBL/GenBank/DDBJ whole genome shotgun (WGS) entry which is preliminary data.</text>
</comment>
<keyword evidence="3 5" id="KW-0808">Transferase</keyword>
<dbReference type="Gene3D" id="3.90.550.10">
    <property type="entry name" value="Spore Coat Polysaccharide Biosynthesis Protein SpsA, Chain A"/>
    <property type="match status" value="1"/>
</dbReference>
<proteinExistence type="inferred from homology"/>
<dbReference type="InterPro" id="IPR001173">
    <property type="entry name" value="Glyco_trans_2-like"/>
</dbReference>
<dbReference type="GO" id="GO:0016757">
    <property type="term" value="F:glycosyltransferase activity"/>
    <property type="evidence" value="ECO:0007669"/>
    <property type="project" value="UniProtKB-KW"/>
</dbReference>
<feature type="domain" description="Glycosyltransferase 2-like" evidence="4">
    <location>
        <begin position="8"/>
        <end position="49"/>
    </location>
</feature>
<reference evidence="5 6" key="1">
    <citation type="journal article" date="2015" name="Nature">
        <title>rRNA introns, odd ribosomes, and small enigmatic genomes across a large radiation of phyla.</title>
        <authorList>
            <person name="Brown C.T."/>
            <person name="Hug L.A."/>
            <person name="Thomas B.C."/>
            <person name="Sharon I."/>
            <person name="Castelle C.J."/>
            <person name="Singh A."/>
            <person name="Wilkins M.J."/>
            <person name="Williams K.H."/>
            <person name="Banfield J.F."/>
        </authorList>
    </citation>
    <scope>NUCLEOTIDE SEQUENCE [LARGE SCALE GENOMIC DNA]</scope>
</reference>
<accession>A0A0G0RB59</accession>
<evidence type="ECO:0000259" key="4">
    <source>
        <dbReference type="Pfam" id="PF00535"/>
    </source>
</evidence>
<evidence type="ECO:0000313" key="6">
    <source>
        <dbReference type="Proteomes" id="UP000034531"/>
    </source>
</evidence>
<evidence type="ECO:0000313" key="5">
    <source>
        <dbReference type="EMBL" id="KKR49593.1"/>
    </source>
</evidence>
<dbReference type="InterPro" id="IPR050834">
    <property type="entry name" value="Glycosyltransf_2"/>
</dbReference>
<feature type="non-terminal residue" evidence="5">
    <location>
        <position position="50"/>
    </location>
</feature>
<evidence type="ECO:0000256" key="2">
    <source>
        <dbReference type="ARBA" id="ARBA00022676"/>
    </source>
</evidence>
<dbReference type="CDD" id="cd00761">
    <property type="entry name" value="Glyco_tranf_GTA_type"/>
    <property type="match status" value="1"/>
</dbReference>
<dbReference type="EMBL" id="LBYI01000023">
    <property type="protein sequence ID" value="KKR49593.1"/>
    <property type="molecule type" value="Genomic_DNA"/>
</dbReference>
<dbReference type="InterPro" id="IPR029044">
    <property type="entry name" value="Nucleotide-diphossugar_trans"/>
</dbReference>
<evidence type="ECO:0000256" key="1">
    <source>
        <dbReference type="ARBA" id="ARBA00006739"/>
    </source>
</evidence>
<sequence length="50" mass="5638">MNLKPNISIIMSVYNGQPYVKEAVKSILNQSYKNFEFIIVNDASTDGTLK</sequence>
<dbReference type="PANTHER" id="PTHR43685">
    <property type="entry name" value="GLYCOSYLTRANSFERASE"/>
    <property type="match status" value="1"/>
</dbReference>
<organism evidence="5 6">
    <name type="scientific">Candidatus Curtissbacteria bacterium GW2011_GWA1_40_16</name>
    <dbReference type="NCBI Taxonomy" id="1618405"/>
    <lineage>
        <taxon>Bacteria</taxon>
        <taxon>Candidatus Curtissiibacteriota</taxon>
    </lineage>
</organism>
<protein>
    <submittedName>
        <fullName evidence="5">Glycosyltransferase, group 2 family</fullName>
    </submittedName>
</protein>
<dbReference type="SUPFAM" id="SSF53448">
    <property type="entry name" value="Nucleotide-diphospho-sugar transferases"/>
    <property type="match status" value="1"/>
</dbReference>
<keyword evidence="2" id="KW-0328">Glycosyltransferase</keyword>
<dbReference type="PANTHER" id="PTHR43685:SF5">
    <property type="entry name" value="GLYCOSYLTRANSFERASE EPSE-RELATED"/>
    <property type="match status" value="1"/>
</dbReference>
<dbReference type="Proteomes" id="UP000034531">
    <property type="component" value="Unassembled WGS sequence"/>
</dbReference>
<comment type="similarity">
    <text evidence="1">Belongs to the glycosyltransferase 2 family.</text>
</comment>
<dbReference type="Pfam" id="PF00535">
    <property type="entry name" value="Glycos_transf_2"/>
    <property type="match status" value="1"/>
</dbReference>
<gene>
    <name evidence="5" type="ORF">UT84_C0023G0001</name>
</gene>